<evidence type="ECO:0000256" key="17">
    <source>
        <dbReference type="PIRSR" id="PIRSR000732-1"/>
    </source>
</evidence>
<reference evidence="23 24" key="1">
    <citation type="submission" date="2018-06" db="EMBL/GenBank/DDBJ databases">
        <authorList>
            <consortium name="Pathogen Informatics"/>
            <person name="Doyle S."/>
        </authorList>
    </citation>
    <scope>NUCLEOTIDE SEQUENCE [LARGE SCALE GENOMIC DNA]</scope>
    <source>
        <strain evidence="23 24">NCTC10717</strain>
    </source>
</reference>
<evidence type="ECO:0000259" key="20">
    <source>
        <dbReference type="Pfam" id="PF00391"/>
    </source>
</evidence>
<evidence type="ECO:0000256" key="8">
    <source>
        <dbReference type="ARBA" id="ARBA00022490"/>
    </source>
</evidence>
<dbReference type="InterPro" id="IPR006318">
    <property type="entry name" value="PTS_EI-like"/>
</dbReference>
<dbReference type="GO" id="GO:0009401">
    <property type="term" value="P:phosphoenolpyruvate-dependent sugar phosphotransferase system"/>
    <property type="evidence" value="ECO:0007669"/>
    <property type="project" value="UniProtKB-KW"/>
</dbReference>
<dbReference type="GO" id="GO:0008965">
    <property type="term" value="F:phosphoenolpyruvate-protein phosphotransferase activity"/>
    <property type="evidence" value="ECO:0007669"/>
    <property type="project" value="UniProtKB-EC"/>
</dbReference>
<dbReference type="Gene3D" id="1.10.274.10">
    <property type="entry name" value="PtsI, HPr-binding domain"/>
    <property type="match status" value="1"/>
</dbReference>
<keyword evidence="11 16" id="KW-0598">Phosphotransferase system</keyword>
<feature type="domain" description="PEP-utilising enzyme mobile" evidence="20">
    <location>
        <begin position="155"/>
        <end position="226"/>
    </location>
</feature>
<evidence type="ECO:0000256" key="4">
    <source>
        <dbReference type="ARBA" id="ARBA00007837"/>
    </source>
</evidence>
<evidence type="ECO:0000256" key="9">
    <source>
        <dbReference type="ARBA" id="ARBA00022597"/>
    </source>
</evidence>
<feature type="domain" description="PEP-utilising enzyme C-terminal" evidence="21">
    <location>
        <begin position="252"/>
        <end position="541"/>
    </location>
</feature>
<dbReference type="InterPro" id="IPR036618">
    <property type="entry name" value="PtsI_HPr-bd_sf"/>
</dbReference>
<comment type="catalytic activity">
    <reaction evidence="1 16">
        <text>L-histidyl-[protein] + phosphoenolpyruvate = N(pros)-phospho-L-histidyl-[protein] + pyruvate</text>
        <dbReference type="Rhea" id="RHEA:23880"/>
        <dbReference type="Rhea" id="RHEA-COMP:9745"/>
        <dbReference type="Rhea" id="RHEA-COMP:9746"/>
        <dbReference type="ChEBI" id="CHEBI:15361"/>
        <dbReference type="ChEBI" id="CHEBI:29979"/>
        <dbReference type="ChEBI" id="CHEBI:58702"/>
        <dbReference type="ChEBI" id="CHEBI:64837"/>
        <dbReference type="EC" id="2.7.3.9"/>
    </reaction>
</comment>
<dbReference type="SUPFAM" id="SSF52009">
    <property type="entry name" value="Phosphohistidine domain"/>
    <property type="match status" value="1"/>
</dbReference>
<keyword evidence="23" id="KW-0670">Pyruvate</keyword>
<dbReference type="Proteomes" id="UP000254575">
    <property type="component" value="Unassembled WGS sequence"/>
</dbReference>
<dbReference type="PIRSF" id="PIRSF000732">
    <property type="entry name" value="PTS_enzyme_I"/>
    <property type="match status" value="1"/>
</dbReference>
<feature type="binding site" evidence="18">
    <location>
        <position position="333"/>
    </location>
    <ligand>
        <name>phosphoenolpyruvate</name>
        <dbReference type="ChEBI" id="CHEBI:58702"/>
    </ligand>
</feature>
<dbReference type="NCBIfam" id="TIGR01417">
    <property type="entry name" value="PTS_I_fam"/>
    <property type="match status" value="1"/>
</dbReference>
<dbReference type="Pfam" id="PF05524">
    <property type="entry name" value="PEP-utilisers_N"/>
    <property type="match status" value="1"/>
</dbReference>
<dbReference type="InterPro" id="IPR023151">
    <property type="entry name" value="PEP_util_CS"/>
</dbReference>
<evidence type="ECO:0000256" key="18">
    <source>
        <dbReference type="PIRSR" id="PIRSR000732-2"/>
    </source>
</evidence>
<feature type="domain" description="Phosphotransferase system enzyme I N-terminal" evidence="22">
    <location>
        <begin position="6"/>
        <end position="127"/>
    </location>
</feature>
<dbReference type="InterPro" id="IPR036637">
    <property type="entry name" value="Phosphohistidine_dom_sf"/>
</dbReference>
<dbReference type="EC" id="2.7.3.9" evidence="5 16"/>
<evidence type="ECO:0000259" key="22">
    <source>
        <dbReference type="Pfam" id="PF05524"/>
    </source>
</evidence>
<dbReference type="InterPro" id="IPR040442">
    <property type="entry name" value="Pyrv_kinase-like_dom_sf"/>
</dbReference>
<feature type="binding site" evidence="18">
    <location>
        <position position="297"/>
    </location>
    <ligand>
        <name>phosphoenolpyruvate</name>
        <dbReference type="ChEBI" id="CHEBI:58702"/>
    </ligand>
</feature>
<feature type="binding site" evidence="18">
    <location>
        <position position="466"/>
    </location>
    <ligand>
        <name>phosphoenolpyruvate</name>
        <dbReference type="ChEBI" id="CHEBI:58702"/>
    </ligand>
</feature>
<dbReference type="PRINTS" id="PR01736">
    <property type="entry name" value="PHPHTRNFRASE"/>
</dbReference>
<protein>
    <recommendedName>
        <fullName evidence="6 16">Phosphoenolpyruvate-protein phosphotransferase</fullName>
        <ecNumber evidence="5 16">2.7.3.9</ecNumber>
    </recommendedName>
    <alternativeName>
        <fullName evidence="15 16">Phosphotransferase system, enzyme I</fullName>
    </alternativeName>
</protein>
<evidence type="ECO:0000256" key="6">
    <source>
        <dbReference type="ARBA" id="ARBA00016544"/>
    </source>
</evidence>
<keyword evidence="10 16" id="KW-0808">Transferase</keyword>
<evidence type="ECO:0000256" key="10">
    <source>
        <dbReference type="ARBA" id="ARBA00022679"/>
    </source>
</evidence>
<dbReference type="InterPro" id="IPR015813">
    <property type="entry name" value="Pyrv/PenolPyrv_kinase-like_dom"/>
</dbReference>
<keyword evidence="9 16" id="KW-0762">Sugar transport</keyword>
<keyword evidence="14 16" id="KW-0460">Magnesium</keyword>
<dbReference type="OrthoDB" id="9765468at2"/>
<dbReference type="InterPro" id="IPR000121">
    <property type="entry name" value="PEP_util_C"/>
</dbReference>
<accession>A0A380MI29</accession>
<feature type="binding site" evidence="19">
    <location>
        <position position="456"/>
    </location>
    <ligand>
        <name>Mg(2+)</name>
        <dbReference type="ChEBI" id="CHEBI:18420"/>
    </ligand>
</feature>
<dbReference type="AlphaFoldDB" id="A0A380MI29"/>
<dbReference type="Gene3D" id="3.50.30.10">
    <property type="entry name" value="Phosphohistidine domain"/>
    <property type="match status" value="1"/>
</dbReference>
<dbReference type="PANTHER" id="PTHR46244">
    <property type="entry name" value="PHOSPHOENOLPYRUVATE-PROTEIN PHOSPHOTRANSFERASE"/>
    <property type="match status" value="1"/>
</dbReference>
<evidence type="ECO:0000256" key="12">
    <source>
        <dbReference type="ARBA" id="ARBA00022723"/>
    </source>
</evidence>
<comment type="subcellular location">
    <subcellularLocation>
        <location evidence="3 16">Cytoplasm</location>
    </subcellularLocation>
</comment>
<comment type="cofactor">
    <cofactor evidence="2 16 19">
        <name>Mg(2+)</name>
        <dbReference type="ChEBI" id="CHEBI:18420"/>
    </cofactor>
</comment>
<dbReference type="SUPFAM" id="SSF51621">
    <property type="entry name" value="Phosphoenolpyruvate/pyruvate domain"/>
    <property type="match status" value="1"/>
</dbReference>
<evidence type="ECO:0000313" key="24">
    <source>
        <dbReference type="Proteomes" id="UP000254575"/>
    </source>
</evidence>
<keyword evidence="13 16" id="KW-0418">Kinase</keyword>
<feature type="active site" description="Proton donor" evidence="17">
    <location>
        <position position="503"/>
    </location>
</feature>
<keyword evidence="24" id="KW-1185">Reference proteome</keyword>
<proteinExistence type="inferred from homology"/>
<keyword evidence="7 16" id="KW-0813">Transport</keyword>
<name>A0A380MI29_9GAMM</name>
<gene>
    <name evidence="23" type="primary">ptsI</name>
    <name evidence="23" type="ORF">NCTC10717_00163</name>
</gene>
<evidence type="ECO:0000313" key="23">
    <source>
        <dbReference type="EMBL" id="SUO91449.1"/>
    </source>
</evidence>
<dbReference type="RefSeq" id="WP_115217484.1">
    <property type="nucleotide sequence ID" value="NZ_UHIA01000003.1"/>
</dbReference>
<dbReference type="Pfam" id="PF00391">
    <property type="entry name" value="PEP-utilizers"/>
    <property type="match status" value="1"/>
</dbReference>
<evidence type="ECO:0000256" key="13">
    <source>
        <dbReference type="ARBA" id="ARBA00022777"/>
    </source>
</evidence>
<evidence type="ECO:0000256" key="14">
    <source>
        <dbReference type="ARBA" id="ARBA00022842"/>
    </source>
</evidence>
<evidence type="ECO:0000256" key="11">
    <source>
        <dbReference type="ARBA" id="ARBA00022683"/>
    </source>
</evidence>
<dbReference type="InterPro" id="IPR008731">
    <property type="entry name" value="PTS_EIN"/>
</dbReference>
<dbReference type="PROSITE" id="PS00742">
    <property type="entry name" value="PEP_ENZYMES_2"/>
    <property type="match status" value="1"/>
</dbReference>
<evidence type="ECO:0000256" key="3">
    <source>
        <dbReference type="ARBA" id="ARBA00004496"/>
    </source>
</evidence>
<dbReference type="Pfam" id="PF02896">
    <property type="entry name" value="PEP-utilizers_C"/>
    <property type="match status" value="1"/>
</dbReference>
<dbReference type="PANTHER" id="PTHR46244:SF6">
    <property type="entry name" value="PHOSPHOENOLPYRUVATE-PROTEIN PHOSPHOTRANSFERASE"/>
    <property type="match status" value="1"/>
</dbReference>
<dbReference type="GO" id="GO:0046872">
    <property type="term" value="F:metal ion binding"/>
    <property type="evidence" value="ECO:0007669"/>
    <property type="project" value="UniProtKB-KW"/>
</dbReference>
<organism evidence="23 24">
    <name type="scientific">Suttonella indologenes</name>
    <dbReference type="NCBI Taxonomy" id="13276"/>
    <lineage>
        <taxon>Bacteria</taxon>
        <taxon>Pseudomonadati</taxon>
        <taxon>Pseudomonadota</taxon>
        <taxon>Gammaproteobacteria</taxon>
        <taxon>Cardiobacteriales</taxon>
        <taxon>Cardiobacteriaceae</taxon>
        <taxon>Suttonella</taxon>
    </lineage>
</organism>
<evidence type="ECO:0000259" key="21">
    <source>
        <dbReference type="Pfam" id="PF02896"/>
    </source>
</evidence>
<dbReference type="GO" id="GO:0005737">
    <property type="term" value="C:cytoplasm"/>
    <property type="evidence" value="ECO:0007669"/>
    <property type="project" value="UniProtKB-SubCell"/>
</dbReference>
<evidence type="ECO:0000256" key="1">
    <source>
        <dbReference type="ARBA" id="ARBA00000683"/>
    </source>
</evidence>
<dbReference type="Gene3D" id="3.20.20.60">
    <property type="entry name" value="Phosphoenolpyruvate-binding domains"/>
    <property type="match status" value="1"/>
</dbReference>
<keyword evidence="8 16" id="KW-0963">Cytoplasm</keyword>
<comment type="similarity">
    <text evidence="4 16">Belongs to the PEP-utilizing enzyme family.</text>
</comment>
<feature type="binding site" evidence="18">
    <location>
        <begin position="455"/>
        <end position="456"/>
    </location>
    <ligand>
        <name>phosphoenolpyruvate</name>
        <dbReference type="ChEBI" id="CHEBI:58702"/>
    </ligand>
</feature>
<dbReference type="GO" id="GO:0016301">
    <property type="term" value="F:kinase activity"/>
    <property type="evidence" value="ECO:0007669"/>
    <property type="project" value="UniProtKB-KW"/>
</dbReference>
<dbReference type="EMBL" id="UHIA01000003">
    <property type="protein sequence ID" value="SUO91449.1"/>
    <property type="molecule type" value="Genomic_DNA"/>
</dbReference>
<dbReference type="InterPro" id="IPR024692">
    <property type="entry name" value="PTS_EI"/>
</dbReference>
<evidence type="ECO:0000256" key="16">
    <source>
        <dbReference type="PIRNR" id="PIRNR000732"/>
    </source>
</evidence>
<evidence type="ECO:0000256" key="19">
    <source>
        <dbReference type="PIRSR" id="PIRSR000732-3"/>
    </source>
</evidence>
<comment type="function">
    <text evidence="16">General (non sugar-specific) component of the phosphoenolpyruvate-dependent sugar phosphotransferase system (sugar PTS). This major carbohydrate active-transport system catalyzes the phosphorylation of incoming sugar substrates concomitantly with their translocation across the cell membrane. Enzyme I transfers the phosphoryl group from phosphoenolpyruvate (PEP) to the phosphoryl carrier protein (HPr).</text>
</comment>
<keyword evidence="12 16" id="KW-0479">Metal-binding</keyword>
<evidence type="ECO:0000256" key="7">
    <source>
        <dbReference type="ARBA" id="ARBA00022448"/>
    </source>
</evidence>
<dbReference type="InterPro" id="IPR008279">
    <property type="entry name" value="PEP-util_enz_mobile_dom"/>
</dbReference>
<feature type="active site" description="Tele-phosphohistidine intermediate" evidence="17">
    <location>
        <position position="190"/>
    </location>
</feature>
<evidence type="ECO:0000256" key="2">
    <source>
        <dbReference type="ARBA" id="ARBA00001946"/>
    </source>
</evidence>
<evidence type="ECO:0000256" key="15">
    <source>
        <dbReference type="ARBA" id="ARBA00033235"/>
    </source>
</evidence>
<feature type="binding site" evidence="19">
    <location>
        <position position="432"/>
    </location>
    <ligand>
        <name>Mg(2+)</name>
        <dbReference type="ChEBI" id="CHEBI:18420"/>
    </ligand>
</feature>
<dbReference type="InterPro" id="IPR050499">
    <property type="entry name" value="PEP-utilizing_PTS_enzyme"/>
</dbReference>
<dbReference type="SUPFAM" id="SSF47831">
    <property type="entry name" value="Enzyme I of the PEP:sugar phosphotransferase system HPr-binding (sub)domain"/>
    <property type="match status" value="1"/>
</dbReference>
<sequence length="571" mass="62235">MNRQLKGLAASPGIAAGNAWIFIPQSPAIHFQASDNAEAEIEAFRHAQNTVEAHLQSLYEKVLAEQGEEEAEIFSSHIELLRDEEFEQDVLALMKDEQYSATRAVKEYLDQAAATMRTLDDDYLKERAAEFEDLQKNLLLALNNMPFASLGDAPADTIIFAQDLSPSETAQLNPKNVRGFVLAGGGLTSHVAILARNIGLPAVMGISNVLEQVQNGESILLDGSRGEIIVQPDEATQTQFSQKAAAEAQLQAEYAALLHQPATTTDGQTIKLYSNIGSPKDLHLVEDNGSEGIGLFRSEFLFMSANSAPSEEAQYQAYKQAAEHLGERQLILRLADIGGDKPLPYLNFPHEENPFLGWRGVRIYDEMRHVFDAQIRAALRAAVHGNLQIMIPMVSNVDEILFVRREVAAQVAALQAEGKACNPDIKIGIMIETPAAVLIAPQLAKHADFFSIGTNDLTQYIIAADRGNTKISSLYDSLHPAVLRAMKMAVDAAHAAGIEIGVCGEMGGQIEATPFLVGMGFHELSVSGRGVPAVKHRIRQLSAKDCRALLEEALQLDDGIAVRQLLHQRLP</sequence>
<evidence type="ECO:0000256" key="5">
    <source>
        <dbReference type="ARBA" id="ARBA00012232"/>
    </source>
</evidence>